<feature type="domain" description="Peptidase S53" evidence="15">
    <location>
        <begin position="116"/>
        <end position="496"/>
    </location>
</feature>
<name>A0A8S0WE93_CYCAE</name>
<dbReference type="GO" id="GO:0046872">
    <property type="term" value="F:metal ion binding"/>
    <property type="evidence" value="ECO:0007669"/>
    <property type="project" value="UniProtKB-UniRule"/>
</dbReference>
<dbReference type="AlphaFoldDB" id="A0A8S0WE93"/>
<comment type="function">
    <text evidence="2">Secreted tripeptidyl-peptidase which degrades proteins at acidic pHs and is involved in virulence.</text>
</comment>
<dbReference type="PANTHER" id="PTHR14218:SF15">
    <property type="entry name" value="TRIPEPTIDYL-PEPTIDASE 1"/>
    <property type="match status" value="1"/>
</dbReference>
<dbReference type="SUPFAM" id="SSF52743">
    <property type="entry name" value="Subtilisin-like"/>
    <property type="match status" value="1"/>
</dbReference>
<feature type="active site" description="Charge relay system" evidence="14">
    <location>
        <position position="196"/>
    </location>
</feature>
<keyword evidence="14" id="KW-0106">Calcium</keyword>
<dbReference type="InterPro" id="IPR030400">
    <property type="entry name" value="Sedolisin_dom"/>
</dbReference>
<evidence type="ECO:0000256" key="3">
    <source>
        <dbReference type="ARBA" id="ARBA00004239"/>
    </source>
</evidence>
<comment type="cofactor">
    <cofactor evidence="14">
        <name>Ca(2+)</name>
        <dbReference type="ChEBI" id="CHEBI:29108"/>
    </cofactor>
    <text evidence="14">Binds 1 Ca(2+) ion per subunit.</text>
</comment>
<gene>
    <name evidence="16" type="ORF">AAE3_LOCUS2452</name>
</gene>
<evidence type="ECO:0000256" key="14">
    <source>
        <dbReference type="PROSITE-ProRule" id="PRU01032"/>
    </source>
</evidence>
<evidence type="ECO:0000313" key="16">
    <source>
        <dbReference type="EMBL" id="CAA7260133.1"/>
    </source>
</evidence>
<feature type="binding site" evidence="14">
    <location>
        <position position="476"/>
    </location>
    <ligand>
        <name>Ca(2+)</name>
        <dbReference type="ChEBI" id="CHEBI:29108"/>
    </ligand>
</feature>
<evidence type="ECO:0000256" key="5">
    <source>
        <dbReference type="ARBA" id="ARBA00022525"/>
    </source>
</evidence>
<keyword evidence="13" id="KW-0325">Glycoprotein</keyword>
<evidence type="ECO:0000256" key="2">
    <source>
        <dbReference type="ARBA" id="ARBA00002451"/>
    </source>
</evidence>
<keyword evidence="10 14" id="KW-0720">Serine protease</keyword>
<dbReference type="EMBL" id="CACVBS010000028">
    <property type="protein sequence ID" value="CAA7260133.1"/>
    <property type="molecule type" value="Genomic_DNA"/>
</dbReference>
<keyword evidence="6 14" id="KW-0645">Protease</keyword>
<comment type="catalytic activity">
    <reaction evidence="1">
        <text>Release of an N-terminal tripeptide from a polypeptide.</text>
        <dbReference type="EC" id="3.4.14.10"/>
    </reaction>
</comment>
<comment type="caution">
    <text evidence="16">The sequence shown here is derived from an EMBL/GenBank/DDBJ whole genome shotgun (WGS) entry which is preliminary data.</text>
</comment>
<dbReference type="GO" id="GO:0006508">
    <property type="term" value="P:proteolysis"/>
    <property type="evidence" value="ECO:0007669"/>
    <property type="project" value="UniProtKB-KW"/>
</dbReference>
<proteinExistence type="predicted"/>
<evidence type="ECO:0000256" key="1">
    <source>
        <dbReference type="ARBA" id="ARBA00001910"/>
    </source>
</evidence>
<dbReference type="InterPro" id="IPR036852">
    <property type="entry name" value="Peptidase_S8/S53_dom_sf"/>
</dbReference>
<evidence type="ECO:0000256" key="13">
    <source>
        <dbReference type="ARBA" id="ARBA00023180"/>
    </source>
</evidence>
<dbReference type="OrthoDB" id="409122at2759"/>
<dbReference type="Gene3D" id="3.40.50.200">
    <property type="entry name" value="Peptidase S8/S53 domain"/>
    <property type="match status" value="1"/>
</dbReference>
<dbReference type="GO" id="GO:0005576">
    <property type="term" value="C:extracellular region"/>
    <property type="evidence" value="ECO:0007669"/>
    <property type="project" value="UniProtKB-SubCell"/>
</dbReference>
<dbReference type="PANTHER" id="PTHR14218">
    <property type="entry name" value="PROTEASE S8 TRIPEPTIDYL PEPTIDASE I CLN2"/>
    <property type="match status" value="1"/>
</dbReference>
<protein>
    <recommendedName>
        <fullName evidence="4">tripeptidyl-peptidase II</fullName>
        <ecNumber evidence="4">3.4.14.10</ecNumber>
    </recommendedName>
</protein>
<reference evidence="16 17" key="1">
    <citation type="submission" date="2020-01" db="EMBL/GenBank/DDBJ databases">
        <authorList>
            <person name="Gupta K D."/>
        </authorList>
    </citation>
    <scope>NUCLEOTIDE SEQUENCE [LARGE SCALE GENOMIC DNA]</scope>
</reference>
<evidence type="ECO:0000313" key="17">
    <source>
        <dbReference type="Proteomes" id="UP000467700"/>
    </source>
</evidence>
<evidence type="ECO:0000256" key="12">
    <source>
        <dbReference type="ARBA" id="ARBA00023145"/>
    </source>
</evidence>
<evidence type="ECO:0000256" key="10">
    <source>
        <dbReference type="ARBA" id="ARBA00022825"/>
    </source>
</evidence>
<keyword evidence="5" id="KW-0964">Secreted</keyword>
<dbReference type="PROSITE" id="PS51695">
    <property type="entry name" value="SEDOLISIN"/>
    <property type="match status" value="1"/>
</dbReference>
<evidence type="ECO:0000259" key="15">
    <source>
        <dbReference type="PROSITE" id="PS51695"/>
    </source>
</evidence>
<evidence type="ECO:0000256" key="9">
    <source>
        <dbReference type="ARBA" id="ARBA00022801"/>
    </source>
</evidence>
<dbReference type="InterPro" id="IPR023828">
    <property type="entry name" value="Peptidase_S8_Ser-AS"/>
</dbReference>
<sequence length="511" mass="54590">MQLISIVTEVSLSRQGLGDTQNSGQPGRENAGYETSHLEAHFKRGVSCPGHELLPANLHDHIDVIQPTTMFGRFKQHKSMVSFPDPDIEIIEFTPDMKPVVDAVTNVSVDASCNRTVTITCLQQLYNAVGYTPLANASNSIAITGYLEQFANNQDLQSFYADQRPDALNSRFTFLSVAGGENNQTLSEAGAEANLDVQFAFGLSHPIEPTFFSTAGRPPFIPDTGTPTDTNEPYTEWLDFVLSHPDPPKAISTSYGDDEQTVPKSFAIRACRGFAQLGVRGVSLMFSSGDGGVGDGDPNPATQECLTNDGTNTTKFIPGFPASCPFVTAVGGTTGIAPEIAVDRFFSGGGFSNYFSRPKYQDKAVTAFLETLPNGTYTGLFNPAGRGIPDVAAQGDFFKIFLSGRAVLIGGTSASSPTFTGFVALLNDARLRAGLPSLGFLNPFMYSRGFRGLKDITIGSNPGCGTPGFNATVGWDPGMNGLSISMRQLIASVEVTGFGTPNFRKLKKLVT</sequence>
<dbReference type="GO" id="GO:0004252">
    <property type="term" value="F:serine-type endopeptidase activity"/>
    <property type="evidence" value="ECO:0007669"/>
    <property type="project" value="UniProtKB-UniRule"/>
</dbReference>
<evidence type="ECO:0000256" key="6">
    <source>
        <dbReference type="ARBA" id="ARBA00022670"/>
    </source>
</evidence>
<keyword evidence="8" id="KW-0732">Signal</keyword>
<evidence type="ECO:0000256" key="11">
    <source>
        <dbReference type="ARBA" id="ARBA00023026"/>
    </source>
</evidence>
<keyword evidence="17" id="KW-1185">Reference proteome</keyword>
<feature type="binding site" evidence="14">
    <location>
        <position position="474"/>
    </location>
    <ligand>
        <name>Ca(2+)</name>
        <dbReference type="ChEBI" id="CHEBI:29108"/>
    </ligand>
</feature>
<evidence type="ECO:0000256" key="4">
    <source>
        <dbReference type="ARBA" id="ARBA00012462"/>
    </source>
</evidence>
<dbReference type="FunFam" id="3.40.50.200:FF:000015">
    <property type="entry name" value="Tripeptidyl peptidase A"/>
    <property type="match status" value="1"/>
</dbReference>
<keyword evidence="9 14" id="KW-0378">Hydrolase</keyword>
<keyword evidence="12" id="KW-0865">Zymogen</keyword>
<feature type="binding site" evidence="14">
    <location>
        <position position="456"/>
    </location>
    <ligand>
        <name>Ca(2+)</name>
        <dbReference type="ChEBI" id="CHEBI:29108"/>
    </ligand>
</feature>
<dbReference type="EC" id="3.4.14.10" evidence="4"/>
<comment type="subcellular location">
    <subcellularLocation>
        <location evidence="3">Secreted</location>
        <location evidence="3">Extracellular space</location>
    </subcellularLocation>
</comment>
<organism evidence="16 17">
    <name type="scientific">Cyclocybe aegerita</name>
    <name type="common">Black poplar mushroom</name>
    <name type="synonym">Agrocybe aegerita</name>
    <dbReference type="NCBI Taxonomy" id="1973307"/>
    <lineage>
        <taxon>Eukaryota</taxon>
        <taxon>Fungi</taxon>
        <taxon>Dikarya</taxon>
        <taxon>Basidiomycota</taxon>
        <taxon>Agaricomycotina</taxon>
        <taxon>Agaricomycetes</taxon>
        <taxon>Agaricomycetidae</taxon>
        <taxon>Agaricales</taxon>
        <taxon>Agaricineae</taxon>
        <taxon>Bolbitiaceae</taxon>
        <taxon>Cyclocybe</taxon>
    </lineage>
</organism>
<feature type="active site" description="Charge relay system" evidence="14">
    <location>
        <position position="413"/>
    </location>
</feature>
<dbReference type="CDD" id="cd04056">
    <property type="entry name" value="Peptidases_S53"/>
    <property type="match status" value="1"/>
</dbReference>
<dbReference type="GO" id="GO:0008240">
    <property type="term" value="F:tripeptidyl-peptidase activity"/>
    <property type="evidence" value="ECO:0007669"/>
    <property type="project" value="UniProtKB-EC"/>
</dbReference>
<feature type="binding site" evidence="14">
    <location>
        <position position="455"/>
    </location>
    <ligand>
        <name>Ca(2+)</name>
        <dbReference type="ChEBI" id="CHEBI:29108"/>
    </ligand>
</feature>
<feature type="active site" description="Charge relay system" evidence="14">
    <location>
        <position position="192"/>
    </location>
</feature>
<keyword evidence="7 14" id="KW-0479">Metal-binding</keyword>
<evidence type="ECO:0000256" key="8">
    <source>
        <dbReference type="ARBA" id="ARBA00022729"/>
    </source>
</evidence>
<dbReference type="Proteomes" id="UP000467700">
    <property type="component" value="Unassembled WGS sequence"/>
</dbReference>
<evidence type="ECO:0000256" key="7">
    <source>
        <dbReference type="ARBA" id="ARBA00022723"/>
    </source>
</evidence>
<dbReference type="InterPro" id="IPR050819">
    <property type="entry name" value="Tripeptidyl-peptidase_I"/>
</dbReference>
<keyword evidence="11" id="KW-0843">Virulence</keyword>
<accession>A0A8S0WE93</accession>
<dbReference type="PROSITE" id="PS00138">
    <property type="entry name" value="SUBTILASE_SER"/>
    <property type="match status" value="1"/>
</dbReference>